<evidence type="ECO:0008006" key="3">
    <source>
        <dbReference type="Google" id="ProtNLM"/>
    </source>
</evidence>
<dbReference type="Proteomes" id="UP000034883">
    <property type="component" value="Chromosome"/>
</dbReference>
<dbReference type="STRING" id="927083.DB32_004999"/>
<dbReference type="RefSeq" id="WP_053235062.1">
    <property type="nucleotide sequence ID" value="NZ_CP011125.1"/>
</dbReference>
<dbReference type="KEGG" id="samy:DB32_004999"/>
<gene>
    <name evidence="1" type="ORF">DB32_004999</name>
</gene>
<dbReference type="OrthoDB" id="2936081at2"/>
<organism evidence="1 2">
    <name type="scientific">Sandaracinus amylolyticus</name>
    <dbReference type="NCBI Taxonomy" id="927083"/>
    <lineage>
        <taxon>Bacteria</taxon>
        <taxon>Pseudomonadati</taxon>
        <taxon>Myxococcota</taxon>
        <taxon>Polyangia</taxon>
        <taxon>Polyangiales</taxon>
        <taxon>Sandaracinaceae</taxon>
        <taxon>Sandaracinus</taxon>
    </lineage>
</organism>
<sequence length="136" mass="15070">MASSTGWHPSDREIASVLRLNRDDRYAYAVKHIADEAALWSLRSDDGYVSGDAPDGAVYVAVWPHPRYAAACAVDAWAGCEAVRIDLDAWLERWTPGLTRDQRFVAVFPVPGEQRVIVAQPDRFAADLVTELDALE</sequence>
<reference evidence="1 2" key="1">
    <citation type="submission" date="2015-03" db="EMBL/GenBank/DDBJ databases">
        <title>Genome assembly of Sandaracinus amylolyticus DSM 53668.</title>
        <authorList>
            <person name="Sharma G."/>
            <person name="Subramanian S."/>
        </authorList>
    </citation>
    <scope>NUCLEOTIDE SEQUENCE [LARGE SCALE GENOMIC DNA]</scope>
    <source>
        <strain evidence="1 2">DSM 53668</strain>
    </source>
</reference>
<keyword evidence="2" id="KW-1185">Reference proteome</keyword>
<accession>A0A0F6W5A6</accession>
<evidence type="ECO:0000313" key="1">
    <source>
        <dbReference type="EMBL" id="AKF07850.1"/>
    </source>
</evidence>
<evidence type="ECO:0000313" key="2">
    <source>
        <dbReference type="Proteomes" id="UP000034883"/>
    </source>
</evidence>
<dbReference type="Pfam" id="PF11042">
    <property type="entry name" value="DUF2750"/>
    <property type="match status" value="1"/>
</dbReference>
<protein>
    <recommendedName>
        <fullName evidence="3">DUF2750 domain-containing protein</fullName>
    </recommendedName>
</protein>
<dbReference type="InterPro" id="IPR021284">
    <property type="entry name" value="DUF2750"/>
</dbReference>
<dbReference type="AlphaFoldDB" id="A0A0F6W5A6"/>
<proteinExistence type="predicted"/>
<name>A0A0F6W5A6_9BACT</name>
<dbReference type="EMBL" id="CP011125">
    <property type="protein sequence ID" value="AKF07850.1"/>
    <property type="molecule type" value="Genomic_DNA"/>
</dbReference>